<dbReference type="Proteomes" id="UP000769157">
    <property type="component" value="Unassembled WGS sequence"/>
</dbReference>
<dbReference type="Gene3D" id="3.90.550.20">
    <property type="match status" value="1"/>
</dbReference>
<protein>
    <recommendedName>
        <fullName evidence="5">Mannosyltransferase</fullName>
    </recommendedName>
</protein>
<comment type="caution">
    <text evidence="3">The sequence shown here is derived from an EMBL/GenBank/DDBJ whole genome shotgun (WGS) entry which is preliminary data.</text>
</comment>
<keyword evidence="4" id="KW-1185">Reference proteome</keyword>
<gene>
    <name evidence="3" type="ORF">OGAPHI_004927</name>
</gene>
<dbReference type="Pfam" id="PF04488">
    <property type="entry name" value="Gly_transf_sug"/>
    <property type="match status" value="1"/>
</dbReference>
<keyword evidence="2" id="KW-1133">Transmembrane helix</keyword>
<reference evidence="3" key="2">
    <citation type="submission" date="2021-01" db="EMBL/GenBank/DDBJ databases">
        <authorList>
            <person name="Schikora-Tamarit M.A."/>
        </authorList>
    </citation>
    <scope>NUCLEOTIDE SEQUENCE</scope>
    <source>
        <strain evidence="3">CBS6075</strain>
    </source>
</reference>
<dbReference type="InterPro" id="IPR007577">
    <property type="entry name" value="GlycoTrfase_DXD_sugar-bd_CS"/>
</dbReference>
<feature type="transmembrane region" description="Helical" evidence="2">
    <location>
        <begin position="20"/>
        <end position="41"/>
    </location>
</feature>
<sequence length="390" mass="44693">MVSLKVSSFLGSARSYASAYKYTILVAIAAILFLDVLIQVATSGPKPSREIAKAHSKEQIASVKKNVNDPMAIELRLLRAYPYGDTDPEKNIWQLWETERHSNTFIEEAKPLVTKWSEENEGYGHLCLSIEEAEVKVEQIKDTVPEVWEAYKALPHRRHKYEFLKYLLVYLYGGTYADIDVEPQIPIKDWYRPRMMFGRVFVGILGDVNEEDWNKWLNRRLTFSTSVFQSRSKHPFLAKLISRISYIALHERKKFAKIDWEKAFQDTDATGEPTISFTGPSIFSDTLIDYFNSIPNAAVHVVSKSFKSPIDHSDAFVGPPVPESQQFSYKTFSQALAPSQVENVVIYPQISFQGPLVNDEKYARYQKLFFARPHGFLPKWGYKANLGLAK</sequence>
<dbReference type="OrthoDB" id="409543at2759"/>
<dbReference type="GO" id="GO:0000136">
    <property type="term" value="C:mannan polymerase complex"/>
    <property type="evidence" value="ECO:0007669"/>
    <property type="project" value="TreeGrafter"/>
</dbReference>
<dbReference type="GeneID" id="70236891"/>
<evidence type="ECO:0000256" key="1">
    <source>
        <dbReference type="ARBA" id="ARBA00009003"/>
    </source>
</evidence>
<evidence type="ECO:0000313" key="3">
    <source>
        <dbReference type="EMBL" id="KAH3663526.1"/>
    </source>
</evidence>
<name>A0A9P8T2D0_9ASCO</name>
<evidence type="ECO:0000256" key="2">
    <source>
        <dbReference type="SAM" id="Phobius"/>
    </source>
</evidence>
<comment type="similarity">
    <text evidence="1">Belongs to the glycosyltransferase 32 family.</text>
</comment>
<accession>A0A9P8T2D0</accession>
<dbReference type="InterPro" id="IPR039367">
    <property type="entry name" value="Och1-like"/>
</dbReference>
<evidence type="ECO:0000313" key="4">
    <source>
        <dbReference type="Proteomes" id="UP000769157"/>
    </source>
</evidence>
<proteinExistence type="inferred from homology"/>
<dbReference type="SUPFAM" id="SSF53448">
    <property type="entry name" value="Nucleotide-diphospho-sugar transferases"/>
    <property type="match status" value="1"/>
</dbReference>
<dbReference type="PANTHER" id="PTHR31834">
    <property type="entry name" value="INITIATION-SPECIFIC ALPHA-1,6-MANNOSYLTRANSFERASE"/>
    <property type="match status" value="1"/>
</dbReference>
<dbReference type="RefSeq" id="XP_046059862.1">
    <property type="nucleotide sequence ID" value="XM_046206057.1"/>
</dbReference>
<dbReference type="GO" id="GO:0006487">
    <property type="term" value="P:protein N-linked glycosylation"/>
    <property type="evidence" value="ECO:0007669"/>
    <property type="project" value="TreeGrafter"/>
</dbReference>
<dbReference type="InterPro" id="IPR029044">
    <property type="entry name" value="Nucleotide-diphossugar_trans"/>
</dbReference>
<dbReference type="PANTHER" id="PTHR31834:SF9">
    <property type="entry name" value="INITIATION-SPECIFIC ALPHA-1,6-MANNOSYLTRANSFERASE"/>
    <property type="match status" value="1"/>
</dbReference>
<dbReference type="AlphaFoldDB" id="A0A9P8T2D0"/>
<evidence type="ECO:0008006" key="5">
    <source>
        <dbReference type="Google" id="ProtNLM"/>
    </source>
</evidence>
<keyword evidence="2" id="KW-0812">Transmembrane</keyword>
<dbReference type="EMBL" id="JAEUBE010000366">
    <property type="protein sequence ID" value="KAH3663526.1"/>
    <property type="molecule type" value="Genomic_DNA"/>
</dbReference>
<keyword evidence="2" id="KW-0472">Membrane</keyword>
<reference evidence="3" key="1">
    <citation type="journal article" date="2021" name="Open Biol.">
        <title>Shared evolutionary footprints suggest mitochondrial oxidative damage underlies multiple complex I losses in fungi.</title>
        <authorList>
            <person name="Schikora-Tamarit M.A."/>
            <person name="Marcet-Houben M."/>
            <person name="Nosek J."/>
            <person name="Gabaldon T."/>
        </authorList>
    </citation>
    <scope>NUCLEOTIDE SEQUENCE</scope>
    <source>
        <strain evidence="3">CBS6075</strain>
    </source>
</reference>
<organism evidence="3 4">
    <name type="scientific">Ogataea philodendri</name>
    <dbReference type="NCBI Taxonomy" id="1378263"/>
    <lineage>
        <taxon>Eukaryota</taxon>
        <taxon>Fungi</taxon>
        <taxon>Dikarya</taxon>
        <taxon>Ascomycota</taxon>
        <taxon>Saccharomycotina</taxon>
        <taxon>Pichiomycetes</taxon>
        <taxon>Pichiales</taxon>
        <taxon>Pichiaceae</taxon>
        <taxon>Ogataea</taxon>
    </lineage>
</organism>
<dbReference type="GO" id="GO:0000009">
    <property type="term" value="F:alpha-1,6-mannosyltransferase activity"/>
    <property type="evidence" value="ECO:0007669"/>
    <property type="project" value="InterPro"/>
</dbReference>